<keyword evidence="1" id="KW-0812">Transmembrane</keyword>
<organism evidence="2 3">
    <name type="scientific">Clostridium ganghwense</name>
    <dbReference type="NCBI Taxonomy" id="312089"/>
    <lineage>
        <taxon>Bacteria</taxon>
        <taxon>Bacillati</taxon>
        <taxon>Bacillota</taxon>
        <taxon>Clostridia</taxon>
        <taxon>Eubacteriales</taxon>
        <taxon>Clostridiaceae</taxon>
        <taxon>Clostridium</taxon>
    </lineage>
</organism>
<gene>
    <name evidence="2" type="ORF">OXH55_15780</name>
</gene>
<dbReference type="EMBL" id="JAPQES010000006">
    <property type="protein sequence ID" value="MCY6372095.1"/>
    <property type="molecule type" value="Genomic_DNA"/>
</dbReference>
<name>A0ABT4CSQ1_9CLOT</name>
<protein>
    <submittedName>
        <fullName evidence="2">Uncharacterized protein</fullName>
    </submittedName>
</protein>
<sequence length="277" mass="32123">MKSSIILIAFITLCILIYKNKSNRKKKFIIVYSTISVIFLLTIFSNVFSDIFSRNKLPIKLKVSNDYIININKTKTLNNTNIKLQKVFMDLNYLAFNYSVWGKSKVVGIELKENLEDIKALKSLSGQWVGRNLIHDYSGVGCSYESNKFLDKLYLIFYLSDGNNIQFKIIDNKNIKSLTKQVNIDKTIQYDNYYFKIKSFTKALNYSLLKFTSNIDPKIFKLTLISDDRNLELKLSNWVSSSTISEGNYWCDPIKGDNIKLKITNLKTNTEKIIEIK</sequence>
<feature type="transmembrane region" description="Helical" evidence="1">
    <location>
        <begin position="29"/>
        <end position="52"/>
    </location>
</feature>
<comment type="caution">
    <text evidence="2">The sequence shown here is derived from an EMBL/GenBank/DDBJ whole genome shotgun (WGS) entry which is preliminary data.</text>
</comment>
<keyword evidence="1" id="KW-1133">Transmembrane helix</keyword>
<evidence type="ECO:0000313" key="2">
    <source>
        <dbReference type="EMBL" id="MCY6372095.1"/>
    </source>
</evidence>
<evidence type="ECO:0000256" key="1">
    <source>
        <dbReference type="SAM" id="Phobius"/>
    </source>
</evidence>
<dbReference type="Proteomes" id="UP001079657">
    <property type="component" value="Unassembled WGS sequence"/>
</dbReference>
<dbReference type="RefSeq" id="WP_268051020.1">
    <property type="nucleotide sequence ID" value="NZ_JAPQES010000006.1"/>
</dbReference>
<keyword evidence="1" id="KW-0472">Membrane</keyword>
<accession>A0ABT4CSQ1</accession>
<reference evidence="2" key="1">
    <citation type="submission" date="2022-12" db="EMBL/GenBank/DDBJ databases">
        <authorList>
            <person name="Wang J."/>
        </authorList>
    </citation>
    <scope>NUCLEOTIDE SEQUENCE</scope>
    <source>
        <strain evidence="2">HY-42-06</strain>
    </source>
</reference>
<evidence type="ECO:0000313" key="3">
    <source>
        <dbReference type="Proteomes" id="UP001079657"/>
    </source>
</evidence>
<keyword evidence="3" id="KW-1185">Reference proteome</keyword>
<proteinExistence type="predicted"/>